<feature type="compositionally biased region" description="Basic and acidic residues" evidence="1">
    <location>
        <begin position="292"/>
        <end position="303"/>
    </location>
</feature>
<dbReference type="InterPro" id="IPR036397">
    <property type="entry name" value="RNaseH_sf"/>
</dbReference>
<feature type="region of interest" description="Disordered" evidence="1">
    <location>
        <begin position="474"/>
        <end position="550"/>
    </location>
</feature>
<dbReference type="SUPFAM" id="SSF46689">
    <property type="entry name" value="Homeodomain-like"/>
    <property type="match status" value="1"/>
</dbReference>
<accession>A0ABN9LIH6</accession>
<sequence>MKVSQSEKLSPSAVAKTIKRYKETGSHEDRPRKGRPRVTSASEDKFIRVTSLRNHRLTAAQIRDQVNATQSSSTRHTSTTTVKRRLCAAGLYGKIAARKPLLRTGNKQKRVVWAEEHKEWTLDQWKSVLWSDESKFEIFGSNHRVFVRRRKGERMDSTCLVPTVKHGGVFAQRYALILKKRSLVESGLSWHSESEERGPRRMEYDSGSLKSEHGSSRWRRDKNDDTPKSDVKKPVSLGQPLRKGKNPPVGVTSPITQTGQTVSKGAKPEQKATDKCKLTIKTAGLQRSSSDAGRDPRSPDAKKPPSGIARPGSTFGYKKPIAPSSPLTGAIKSWRRGRLGVNQTDREKEKAKAKAVAQDTECRTNTKNEVEVNVKEAAQTTPQRAITKPFMKTPTLSNLDKVNSNSLDFTPSVPELPNKQLDFPTSVACLTPSPAPILNINSASFSQGLSNLRMYPKLSGLHRSMESLPLTISVPPAQYAGDGNDQTPDTGWNDGNLKSPAPESAVQDRNTLPKKGLRYQSHSQDEPKERRHSHTIGGIQDSDDLSPLPPPLPLTNVGKPHLACLGEFVT</sequence>
<comment type="caution">
    <text evidence="3">The sequence shown here is derived from an EMBL/GenBank/DDBJ whole genome shotgun (WGS) entry which is preliminary data.</text>
</comment>
<dbReference type="PANTHER" id="PTHR12784">
    <property type="entry name" value="STEERIN"/>
    <property type="match status" value="1"/>
</dbReference>
<feature type="domain" description="Transposase Tc1-like" evidence="2">
    <location>
        <begin position="66"/>
        <end position="118"/>
    </location>
</feature>
<reference evidence="3" key="1">
    <citation type="submission" date="2023-07" db="EMBL/GenBank/DDBJ databases">
        <authorList>
            <person name="Stuckert A."/>
        </authorList>
    </citation>
    <scope>NUCLEOTIDE SEQUENCE</scope>
</reference>
<gene>
    <name evidence="3" type="ORF">RIMI_LOCUS8640169</name>
</gene>
<dbReference type="Pfam" id="PF01498">
    <property type="entry name" value="HTH_Tnp_Tc3_2"/>
    <property type="match status" value="1"/>
</dbReference>
<dbReference type="Proteomes" id="UP001176940">
    <property type="component" value="Unassembled WGS sequence"/>
</dbReference>
<evidence type="ECO:0000313" key="4">
    <source>
        <dbReference type="Proteomes" id="UP001176940"/>
    </source>
</evidence>
<feature type="region of interest" description="Disordered" evidence="1">
    <location>
        <begin position="188"/>
        <end position="362"/>
    </location>
</feature>
<feature type="compositionally biased region" description="Basic and acidic residues" evidence="1">
    <location>
        <begin position="20"/>
        <end position="31"/>
    </location>
</feature>
<evidence type="ECO:0000259" key="2">
    <source>
        <dbReference type="Pfam" id="PF01498"/>
    </source>
</evidence>
<dbReference type="EMBL" id="CAUEEQ010017297">
    <property type="protein sequence ID" value="CAJ0940501.1"/>
    <property type="molecule type" value="Genomic_DNA"/>
</dbReference>
<evidence type="ECO:0000313" key="3">
    <source>
        <dbReference type="EMBL" id="CAJ0940501.1"/>
    </source>
</evidence>
<protein>
    <recommendedName>
        <fullName evidence="2">Transposase Tc1-like domain-containing protein</fullName>
    </recommendedName>
</protein>
<keyword evidence="4" id="KW-1185">Reference proteome</keyword>
<dbReference type="InterPro" id="IPR009057">
    <property type="entry name" value="Homeodomain-like_sf"/>
</dbReference>
<dbReference type="InterPro" id="IPR002492">
    <property type="entry name" value="Transposase_Tc1-like"/>
</dbReference>
<name>A0ABN9LIH6_9NEOB</name>
<feature type="compositionally biased region" description="Basic and acidic residues" evidence="1">
    <location>
        <begin position="221"/>
        <end position="233"/>
    </location>
</feature>
<dbReference type="InterPro" id="IPR039041">
    <property type="entry name" value="Nav/unc-53"/>
</dbReference>
<evidence type="ECO:0000256" key="1">
    <source>
        <dbReference type="SAM" id="MobiDB-lite"/>
    </source>
</evidence>
<feature type="compositionally biased region" description="Basic and acidic residues" evidence="1">
    <location>
        <begin position="192"/>
        <end position="215"/>
    </location>
</feature>
<feature type="compositionally biased region" description="Polar residues" evidence="1">
    <location>
        <begin position="253"/>
        <end position="263"/>
    </location>
</feature>
<organism evidence="3 4">
    <name type="scientific">Ranitomeya imitator</name>
    <name type="common">mimic poison frog</name>
    <dbReference type="NCBI Taxonomy" id="111125"/>
    <lineage>
        <taxon>Eukaryota</taxon>
        <taxon>Metazoa</taxon>
        <taxon>Chordata</taxon>
        <taxon>Craniata</taxon>
        <taxon>Vertebrata</taxon>
        <taxon>Euteleostomi</taxon>
        <taxon>Amphibia</taxon>
        <taxon>Batrachia</taxon>
        <taxon>Anura</taxon>
        <taxon>Neobatrachia</taxon>
        <taxon>Hyloidea</taxon>
        <taxon>Dendrobatidae</taxon>
        <taxon>Dendrobatinae</taxon>
        <taxon>Ranitomeya</taxon>
    </lineage>
</organism>
<dbReference type="Gene3D" id="3.30.420.10">
    <property type="entry name" value="Ribonuclease H-like superfamily/Ribonuclease H"/>
    <property type="match status" value="1"/>
</dbReference>
<proteinExistence type="predicted"/>
<dbReference type="PANTHER" id="PTHR12784:SF3">
    <property type="entry name" value="NEURON NAVIGATOR 1"/>
    <property type="match status" value="1"/>
</dbReference>
<feature type="compositionally biased region" description="Basic and acidic residues" evidence="1">
    <location>
        <begin position="266"/>
        <end position="277"/>
    </location>
</feature>
<feature type="region of interest" description="Disordered" evidence="1">
    <location>
        <begin position="1"/>
        <end position="42"/>
    </location>
</feature>